<organism evidence="1 2">
    <name type="scientific">Stenotrophomonas maltophilia</name>
    <name type="common">Pseudomonas maltophilia</name>
    <name type="synonym">Xanthomonas maltophilia</name>
    <dbReference type="NCBI Taxonomy" id="40324"/>
    <lineage>
        <taxon>Bacteria</taxon>
        <taxon>Pseudomonadati</taxon>
        <taxon>Pseudomonadota</taxon>
        <taxon>Gammaproteobacteria</taxon>
        <taxon>Lysobacterales</taxon>
        <taxon>Lysobacteraceae</taxon>
        <taxon>Stenotrophomonas</taxon>
        <taxon>Stenotrophomonas maltophilia group</taxon>
    </lineage>
</organism>
<sequence length="66" mass="7166">MKERLTELRHALNDAAQAVWDIQGVTDLLLNSGEMGESAIPPAVRAVVNLVNERATAVAKKIEEVL</sequence>
<comment type="caution">
    <text evidence="1">The sequence shown here is derived from an EMBL/GenBank/DDBJ whole genome shotgun (WGS) entry which is preliminary data.</text>
</comment>
<evidence type="ECO:0000313" key="1">
    <source>
        <dbReference type="EMBL" id="PJL31180.1"/>
    </source>
</evidence>
<dbReference type="EMBL" id="NEQV01000002">
    <property type="protein sequence ID" value="PJL31180.1"/>
    <property type="molecule type" value="Genomic_DNA"/>
</dbReference>
<name>A0A2J0UCL7_STEMA</name>
<gene>
    <name evidence="1" type="ORF">B9Y64_06210</name>
</gene>
<protein>
    <submittedName>
        <fullName evidence="1">Uncharacterized protein</fullName>
    </submittedName>
</protein>
<proteinExistence type="predicted"/>
<dbReference type="Proteomes" id="UP000230167">
    <property type="component" value="Unassembled WGS sequence"/>
</dbReference>
<dbReference type="AlphaFoldDB" id="A0A2J0UCL7"/>
<evidence type="ECO:0000313" key="2">
    <source>
        <dbReference type="Proteomes" id="UP000230167"/>
    </source>
</evidence>
<reference evidence="1 2" key="1">
    <citation type="journal article" date="2017" name="Front. Microbiol.">
        <title>Double-Face Meets the Bacterial World: The Opportunistic Pathogen Stenotrophomonas maltophilia.</title>
        <authorList>
            <person name="Lira F."/>
            <person name="Berg G."/>
            <person name="Martinez J.L."/>
        </authorList>
    </citation>
    <scope>NUCLEOTIDE SEQUENCE [LARGE SCALE GENOMIC DNA]</scope>
    <source>
        <strain evidence="1 2">EA1</strain>
    </source>
</reference>
<dbReference type="RefSeq" id="WP_100439963.1">
    <property type="nucleotide sequence ID" value="NZ_CBCPIZ010000012.1"/>
</dbReference>
<accession>A0A2J0UCL7</accession>